<dbReference type="GO" id="GO:0051536">
    <property type="term" value="F:iron-sulfur cluster binding"/>
    <property type="evidence" value="ECO:0007669"/>
    <property type="project" value="UniProtKB-KW"/>
</dbReference>
<evidence type="ECO:0000256" key="9">
    <source>
        <dbReference type="ARBA" id="ARBA00023014"/>
    </source>
</evidence>
<comment type="cofactor">
    <cofactor evidence="1">
        <name>pyridoxal 5'-phosphate</name>
        <dbReference type="ChEBI" id="CHEBI:597326"/>
    </cofactor>
</comment>
<dbReference type="AlphaFoldDB" id="A0A5M6IRN7"/>
<dbReference type="PIRSF" id="PIRSF005572">
    <property type="entry name" value="NifS"/>
    <property type="match status" value="1"/>
</dbReference>
<comment type="function">
    <text evidence="2">Catalyzes the removal of elemental sulfur atoms from cysteine to produce alanine. Seems to participate in the biosynthesis of the nitrogenase metalloclusters by providing the inorganic sulfur required for the Fe-S core formation.</text>
</comment>
<dbReference type="InterPro" id="IPR015424">
    <property type="entry name" value="PyrdxlP-dep_Trfase"/>
</dbReference>
<comment type="catalytic activity">
    <reaction evidence="10">
        <text>(sulfur carrier)-H + L-cysteine = (sulfur carrier)-SH + L-alanine</text>
        <dbReference type="Rhea" id="RHEA:43892"/>
        <dbReference type="Rhea" id="RHEA-COMP:14737"/>
        <dbReference type="Rhea" id="RHEA-COMP:14739"/>
        <dbReference type="ChEBI" id="CHEBI:29917"/>
        <dbReference type="ChEBI" id="CHEBI:35235"/>
        <dbReference type="ChEBI" id="CHEBI:57972"/>
        <dbReference type="ChEBI" id="CHEBI:64428"/>
        <dbReference type="EC" id="2.8.1.7"/>
    </reaction>
</comment>
<dbReference type="InterPro" id="IPR015422">
    <property type="entry name" value="PyrdxlP-dep_Trfase_small"/>
</dbReference>
<keyword evidence="6" id="KW-0479">Metal-binding</keyword>
<evidence type="ECO:0000259" key="11">
    <source>
        <dbReference type="Pfam" id="PF00266"/>
    </source>
</evidence>
<keyword evidence="7" id="KW-0663">Pyridoxal phosphate</keyword>
<dbReference type="PANTHER" id="PTHR11601">
    <property type="entry name" value="CYSTEINE DESULFURYLASE FAMILY MEMBER"/>
    <property type="match status" value="1"/>
</dbReference>
<dbReference type="PANTHER" id="PTHR11601:SF34">
    <property type="entry name" value="CYSTEINE DESULFURASE"/>
    <property type="match status" value="1"/>
</dbReference>
<dbReference type="RefSeq" id="WP_150042030.1">
    <property type="nucleotide sequence ID" value="NZ_OW485601.1"/>
</dbReference>
<keyword evidence="9" id="KW-0411">Iron-sulfur</keyword>
<keyword evidence="8" id="KW-0408">Iron</keyword>
<dbReference type="SUPFAM" id="SSF53383">
    <property type="entry name" value="PLP-dependent transferases"/>
    <property type="match status" value="1"/>
</dbReference>
<evidence type="ECO:0000256" key="1">
    <source>
        <dbReference type="ARBA" id="ARBA00001933"/>
    </source>
</evidence>
<evidence type="ECO:0000256" key="8">
    <source>
        <dbReference type="ARBA" id="ARBA00023004"/>
    </source>
</evidence>
<evidence type="ECO:0000256" key="4">
    <source>
        <dbReference type="ARBA" id="ARBA00013558"/>
    </source>
</evidence>
<evidence type="ECO:0000256" key="2">
    <source>
        <dbReference type="ARBA" id="ARBA00003120"/>
    </source>
</evidence>
<evidence type="ECO:0000256" key="6">
    <source>
        <dbReference type="ARBA" id="ARBA00022723"/>
    </source>
</evidence>
<evidence type="ECO:0000313" key="13">
    <source>
        <dbReference type="Proteomes" id="UP000325255"/>
    </source>
</evidence>
<dbReference type="GO" id="GO:0046872">
    <property type="term" value="F:metal ion binding"/>
    <property type="evidence" value="ECO:0007669"/>
    <property type="project" value="UniProtKB-KW"/>
</dbReference>
<dbReference type="InterPro" id="IPR016454">
    <property type="entry name" value="Cysteine_dSase"/>
</dbReference>
<evidence type="ECO:0000313" key="12">
    <source>
        <dbReference type="EMBL" id="KAA5610934.1"/>
    </source>
</evidence>
<dbReference type="InterPro" id="IPR000192">
    <property type="entry name" value="Aminotrans_V_dom"/>
</dbReference>
<dbReference type="Proteomes" id="UP000325255">
    <property type="component" value="Unassembled WGS sequence"/>
</dbReference>
<feature type="domain" description="Aminotransferase class V" evidence="11">
    <location>
        <begin position="2"/>
        <end position="348"/>
    </location>
</feature>
<comment type="caution">
    <text evidence="12">The sequence shown here is derived from an EMBL/GenBank/DDBJ whole genome shotgun (WGS) entry which is preliminary data.</text>
</comment>
<dbReference type="Gene3D" id="3.90.1150.10">
    <property type="entry name" value="Aspartate Aminotransferase, domain 1"/>
    <property type="match status" value="1"/>
</dbReference>
<evidence type="ECO:0000256" key="10">
    <source>
        <dbReference type="ARBA" id="ARBA00050776"/>
    </source>
</evidence>
<dbReference type="EMBL" id="VWPK01000026">
    <property type="protein sequence ID" value="KAA5610934.1"/>
    <property type="molecule type" value="Genomic_DNA"/>
</dbReference>
<dbReference type="Pfam" id="PF00266">
    <property type="entry name" value="Aminotran_5"/>
    <property type="match status" value="1"/>
</dbReference>
<keyword evidence="5" id="KW-0808">Transferase</keyword>
<dbReference type="Gene3D" id="1.10.260.50">
    <property type="match status" value="1"/>
</dbReference>
<dbReference type="OrthoDB" id="9808002at2"/>
<name>A0A5M6IRN7_9PROT</name>
<gene>
    <name evidence="12" type="ORF">F1189_16995</name>
</gene>
<evidence type="ECO:0000256" key="7">
    <source>
        <dbReference type="ARBA" id="ARBA00022898"/>
    </source>
</evidence>
<accession>A0A5M6IRN7</accession>
<protein>
    <recommendedName>
        <fullName evidence="4">Cysteine desulfurase</fullName>
    </recommendedName>
</protein>
<evidence type="ECO:0000256" key="5">
    <source>
        <dbReference type="ARBA" id="ARBA00022679"/>
    </source>
</evidence>
<dbReference type="InterPro" id="IPR015421">
    <property type="entry name" value="PyrdxlP-dep_Trfase_major"/>
</dbReference>
<reference evidence="12 13" key="1">
    <citation type="submission" date="2019-09" db="EMBL/GenBank/DDBJ databases">
        <title>Genome sequence of Rhodovastum atsumiense, a diverse member of the Acetobacteraceae family of non-sulfur purple photosynthetic bacteria.</title>
        <authorList>
            <person name="Meyer T."/>
            <person name="Kyndt J."/>
        </authorList>
    </citation>
    <scope>NUCLEOTIDE SEQUENCE [LARGE SCALE GENOMIC DNA]</scope>
    <source>
        <strain evidence="12 13">DSM 21279</strain>
    </source>
</reference>
<dbReference type="Gene3D" id="3.40.640.10">
    <property type="entry name" value="Type I PLP-dependent aspartate aminotransferase-like (Major domain)"/>
    <property type="match status" value="1"/>
</dbReference>
<keyword evidence="13" id="KW-1185">Reference proteome</keyword>
<evidence type="ECO:0000256" key="3">
    <source>
        <dbReference type="ARBA" id="ARBA00006490"/>
    </source>
</evidence>
<proteinExistence type="inferred from homology"/>
<organism evidence="12 13">
    <name type="scientific">Rhodovastum atsumiense</name>
    <dbReference type="NCBI Taxonomy" id="504468"/>
    <lineage>
        <taxon>Bacteria</taxon>
        <taxon>Pseudomonadati</taxon>
        <taxon>Pseudomonadota</taxon>
        <taxon>Alphaproteobacteria</taxon>
        <taxon>Acetobacterales</taxon>
        <taxon>Acetobacteraceae</taxon>
        <taxon>Rhodovastum</taxon>
    </lineage>
</organism>
<dbReference type="GO" id="GO:0031071">
    <property type="term" value="F:cysteine desulfurase activity"/>
    <property type="evidence" value="ECO:0007669"/>
    <property type="project" value="UniProtKB-EC"/>
</dbReference>
<comment type="similarity">
    <text evidence="3">Belongs to the class-V pyridoxal-phosphate-dependent aminotransferase family. NifS/IscS subfamily.</text>
</comment>
<sequence>MTYLDANATEPLRPEARRAVLEALDLTGNPSSVHAAGRAARRLLEEARERLATRFGARAQDVIFTSGGTEANALALHALGAGRRLIVGATEHAAIRAAAPGATVLPVDAEGVADLDALRRLLAGGPPALVCLMLANNETGTIQPVAEAAALCRDAGARLHVDAVQGAGRIGADLAGLGADSLALSAHKLGGPPGAGALLVAPAHSAGLAPLIGGGGQERNRRGGTPALPAIAGFAAAATALDVAAMAALARLRDTAEHAAIAAGARPLGAGAARLPNTTCLALPGVRADTQVIALDLAGIQVSAGAACSSGKVERSHVLDAMGAGALAAEAIRVSLPWNATETDISAFVNAYQSMAARLCRNAA</sequence>